<name>A0A1H3TTS5_9BACT</name>
<evidence type="ECO:0000313" key="1">
    <source>
        <dbReference type="EMBL" id="SDZ53620.1"/>
    </source>
</evidence>
<dbReference type="EMBL" id="FNQC01000021">
    <property type="protein sequence ID" value="SDZ53620.1"/>
    <property type="molecule type" value="Genomic_DNA"/>
</dbReference>
<protein>
    <submittedName>
        <fullName evidence="1">Uncharacterized protein</fullName>
    </submittedName>
</protein>
<sequence length="205" mass="24251">MEIKEMISLHEDFLEDFGFSLDQEIFHFIKKIPQGKQIIFFHHTQQPEVSYLEYHLGIRFDIVEVIINQFLPSSGDYQDRSITLVETVDSINKSIPRRFLVENELEINAVIKEAEHFLVKEGFKWLDEYSNPLNMERLFNDATDFSKVSQNFTYRSARGVTLSKLYNPAEYQNVKTFYLEKLEEKQETPFTLASFLNLLDYLDNL</sequence>
<dbReference type="RefSeq" id="WP_019600286.1">
    <property type="nucleotide sequence ID" value="NZ_FNQC01000021.1"/>
</dbReference>
<comment type="caution">
    <text evidence="1">The sequence shown here is derived from an EMBL/GenBank/DDBJ whole genome shotgun (WGS) entry which is preliminary data.</text>
</comment>
<gene>
    <name evidence="1" type="ORF">SAMN05444412_12149</name>
</gene>
<accession>A0A1H3TTS5</accession>
<proteinExistence type="predicted"/>
<organism evidence="1 2">
    <name type="scientific">Rhodonellum ikkaensis</name>
    <dbReference type="NCBI Taxonomy" id="336829"/>
    <lineage>
        <taxon>Bacteria</taxon>
        <taxon>Pseudomonadati</taxon>
        <taxon>Bacteroidota</taxon>
        <taxon>Cytophagia</taxon>
        <taxon>Cytophagales</taxon>
        <taxon>Cytophagaceae</taxon>
        <taxon>Rhodonellum</taxon>
    </lineage>
</organism>
<keyword evidence="2" id="KW-1185">Reference proteome</keyword>
<evidence type="ECO:0000313" key="2">
    <source>
        <dbReference type="Proteomes" id="UP000199663"/>
    </source>
</evidence>
<reference evidence="1 2" key="1">
    <citation type="submission" date="2016-10" db="EMBL/GenBank/DDBJ databases">
        <authorList>
            <person name="Varghese N."/>
            <person name="Submissions S."/>
        </authorList>
    </citation>
    <scope>NUCLEOTIDE SEQUENCE [LARGE SCALE GENOMIC DNA]</scope>
    <source>
        <strain evidence="1 2">DSM 17997</strain>
    </source>
</reference>
<dbReference type="Proteomes" id="UP000199663">
    <property type="component" value="Unassembled WGS sequence"/>
</dbReference>